<keyword evidence="4" id="KW-1015">Disulfide bond</keyword>
<reference evidence="5 6" key="1">
    <citation type="submission" date="2021-07" db="EMBL/GenBank/DDBJ databases">
        <title>Isolation and characterization of bacteria from a gold mining with a capacity of golden bioaccumulation.</title>
        <authorList>
            <person name="Yang X.J."/>
        </authorList>
    </citation>
    <scope>NUCLEOTIDE SEQUENCE [LARGE SCALE GENOMIC DNA]</scope>
    <source>
        <strain evidence="5 6">Au29</strain>
    </source>
</reference>
<evidence type="ECO:0000313" key="6">
    <source>
        <dbReference type="Proteomes" id="UP000824334"/>
    </source>
</evidence>
<evidence type="ECO:0000313" key="5">
    <source>
        <dbReference type="EMBL" id="QYC11911.1"/>
    </source>
</evidence>
<evidence type="ECO:0000256" key="3">
    <source>
        <dbReference type="ARBA" id="ARBA00022801"/>
    </source>
</evidence>
<dbReference type="PANTHER" id="PTHR33938:SF15">
    <property type="entry name" value="FERULOYL ESTERASE B-RELATED"/>
    <property type="match status" value="1"/>
</dbReference>
<proteinExistence type="predicted"/>
<dbReference type="InterPro" id="IPR011118">
    <property type="entry name" value="Tannase/feruloyl_esterase"/>
</dbReference>
<evidence type="ECO:0000256" key="2">
    <source>
        <dbReference type="ARBA" id="ARBA00022729"/>
    </source>
</evidence>
<evidence type="ECO:0000256" key="1">
    <source>
        <dbReference type="ARBA" id="ARBA00022487"/>
    </source>
</evidence>
<name>A0ABX8TKZ9_9CAUL</name>
<dbReference type="GO" id="GO:0016787">
    <property type="term" value="F:hydrolase activity"/>
    <property type="evidence" value="ECO:0007669"/>
    <property type="project" value="UniProtKB-KW"/>
</dbReference>
<gene>
    <name evidence="5" type="ORF">KWG56_08195</name>
</gene>
<organism evidence="5 6">
    <name type="scientific">Brevundimonas nasdae</name>
    <dbReference type="NCBI Taxonomy" id="172043"/>
    <lineage>
        <taxon>Bacteria</taxon>
        <taxon>Pseudomonadati</taxon>
        <taxon>Pseudomonadota</taxon>
        <taxon>Alphaproteobacteria</taxon>
        <taxon>Caulobacterales</taxon>
        <taxon>Caulobacteraceae</taxon>
        <taxon>Brevundimonas</taxon>
    </lineage>
</organism>
<keyword evidence="2" id="KW-0732">Signal</keyword>
<dbReference type="RefSeq" id="WP_219354414.1">
    <property type="nucleotide sequence ID" value="NZ_CP080034.1"/>
</dbReference>
<sequence>MARGTAFRQHRAYQSADQRLGAFNATARAAAPGGGAFGPAKAALLARHVRDACDGLDGVADGIVANRAACTAERTRLESLRCVDGVDAGDTCLSDAQLAVVNAWTADHAFQGSNATYSSKGYALSGNEDDPSGFGLWATGNGDVRQSGYFVMQDSTVQYYLAKDPKADSLGYTPWDRNPQALDAMAALNDATDPDIGAFIAHGGKLIVWQGGSDAALSVDSTIDYMMQMARAVGPERAAAATRFYVAPGVNHCGGGVGPDQTDLLVALDRWVMENAAPATLLAEKFDAEGAPVQSLPLCQYPLYPQYAGPPNDAAASKKAANFICVAPQSDGS</sequence>
<keyword evidence="6" id="KW-1185">Reference proteome</keyword>
<dbReference type="Proteomes" id="UP000824334">
    <property type="component" value="Chromosome"/>
</dbReference>
<keyword evidence="1" id="KW-0719">Serine esterase</keyword>
<dbReference type="GeneID" id="94375243"/>
<protein>
    <submittedName>
        <fullName evidence="5">Tannase/feruloyl esterase family alpha/beta hydrolase</fullName>
    </submittedName>
</protein>
<evidence type="ECO:0000256" key="4">
    <source>
        <dbReference type="ARBA" id="ARBA00023157"/>
    </source>
</evidence>
<accession>A0ABX8TKZ9</accession>
<keyword evidence="3 5" id="KW-0378">Hydrolase</keyword>
<dbReference type="EMBL" id="CP080034">
    <property type="protein sequence ID" value="QYC11911.1"/>
    <property type="molecule type" value="Genomic_DNA"/>
</dbReference>
<dbReference type="Pfam" id="PF07519">
    <property type="entry name" value="Tannase"/>
    <property type="match status" value="1"/>
</dbReference>
<dbReference type="PANTHER" id="PTHR33938">
    <property type="entry name" value="FERULOYL ESTERASE B-RELATED"/>
    <property type="match status" value="1"/>
</dbReference>